<reference evidence="1" key="1">
    <citation type="submission" date="2019-08" db="EMBL/GenBank/DDBJ databases">
        <authorList>
            <person name="Kucharzyk K."/>
            <person name="Murdoch R.W."/>
            <person name="Higgins S."/>
            <person name="Loffler F."/>
        </authorList>
    </citation>
    <scope>NUCLEOTIDE SEQUENCE</scope>
</reference>
<accession>A0A644UE17</accession>
<name>A0A644UE17_9ZZZZ</name>
<comment type="caution">
    <text evidence="1">The sequence shown here is derived from an EMBL/GenBank/DDBJ whole genome shotgun (WGS) entry which is preliminary data.</text>
</comment>
<dbReference type="AlphaFoldDB" id="A0A644UE17"/>
<evidence type="ECO:0000313" key="1">
    <source>
        <dbReference type="EMBL" id="MPL77092.1"/>
    </source>
</evidence>
<dbReference type="InterPro" id="IPR012674">
    <property type="entry name" value="Calycin"/>
</dbReference>
<dbReference type="EMBL" id="VSSQ01000103">
    <property type="protein sequence ID" value="MPL77092.1"/>
    <property type="molecule type" value="Genomic_DNA"/>
</dbReference>
<dbReference type="InterPro" id="IPR015231">
    <property type="entry name" value="DUF1934"/>
</dbReference>
<dbReference type="Pfam" id="PF09148">
    <property type="entry name" value="DUF1934"/>
    <property type="match status" value="1"/>
</dbReference>
<dbReference type="Gene3D" id="2.40.128.20">
    <property type="match status" value="1"/>
</dbReference>
<protein>
    <submittedName>
        <fullName evidence="1">Putative beta-barrel protein YwiB</fullName>
    </submittedName>
</protein>
<sequence length="145" mass="16513">MHKVIVHVIGVQKDIYGQETRLETTTLGRYCLKNGIHHLTYSDSQLSQDGLETTTLIKVYQDYIVLIRMGSVEQRQEFRLGQKMRGTYVTPYGRIELTALAQEMKADFRLSSGAIDISYDLEVDGQWQSENVLSITIQEGQNCGH</sequence>
<organism evidence="1">
    <name type="scientific">bioreactor metagenome</name>
    <dbReference type="NCBI Taxonomy" id="1076179"/>
    <lineage>
        <taxon>unclassified sequences</taxon>
        <taxon>metagenomes</taxon>
        <taxon>ecological metagenomes</taxon>
    </lineage>
</organism>
<proteinExistence type="predicted"/>
<gene>
    <name evidence="1" type="primary">ywiB_1</name>
    <name evidence="1" type="ORF">SDC9_22943</name>
</gene>
<dbReference type="SUPFAM" id="SSF50814">
    <property type="entry name" value="Lipocalins"/>
    <property type="match status" value="1"/>
</dbReference>